<organism evidence="10 11">
    <name type="scientific">Coptotermes formosanus</name>
    <name type="common">Formosan subterranean termite</name>
    <dbReference type="NCBI Taxonomy" id="36987"/>
    <lineage>
        <taxon>Eukaryota</taxon>
        <taxon>Metazoa</taxon>
        <taxon>Ecdysozoa</taxon>
        <taxon>Arthropoda</taxon>
        <taxon>Hexapoda</taxon>
        <taxon>Insecta</taxon>
        <taxon>Pterygota</taxon>
        <taxon>Neoptera</taxon>
        <taxon>Polyneoptera</taxon>
        <taxon>Dictyoptera</taxon>
        <taxon>Blattodea</taxon>
        <taxon>Blattoidea</taxon>
        <taxon>Termitoidae</taxon>
        <taxon>Rhinotermitidae</taxon>
        <taxon>Coptotermes</taxon>
    </lineage>
</organism>
<evidence type="ECO:0000256" key="4">
    <source>
        <dbReference type="ARBA" id="ARBA00022989"/>
    </source>
</evidence>
<evidence type="ECO:0000256" key="7">
    <source>
        <dbReference type="ARBA" id="ARBA00023180"/>
    </source>
</evidence>
<evidence type="ECO:0000256" key="6">
    <source>
        <dbReference type="ARBA" id="ARBA00023170"/>
    </source>
</evidence>
<evidence type="ECO:0000256" key="1">
    <source>
        <dbReference type="ARBA" id="ARBA00004651"/>
    </source>
</evidence>
<keyword evidence="9" id="KW-0732">Signal</keyword>
<evidence type="ECO:0008006" key="12">
    <source>
        <dbReference type="Google" id="ProtNLM"/>
    </source>
</evidence>
<dbReference type="InParanoid" id="A0A6L2PJQ9"/>
<feature type="chain" id="PRO_5026831910" description="Ionotropic glutamate receptor C-terminal domain-containing protein" evidence="9">
    <location>
        <begin position="20"/>
        <end position="653"/>
    </location>
</feature>
<name>A0A6L2PJQ9_COPFO</name>
<dbReference type="InterPro" id="IPR052192">
    <property type="entry name" value="Insect_Ionotropic_Sensory_Rcpt"/>
</dbReference>
<evidence type="ECO:0000256" key="3">
    <source>
        <dbReference type="ARBA" id="ARBA00022692"/>
    </source>
</evidence>
<dbReference type="PANTHER" id="PTHR42643:SF38">
    <property type="entry name" value="IONOTROPIC RECEPTOR 100A"/>
    <property type="match status" value="1"/>
</dbReference>
<keyword evidence="2" id="KW-1003">Cell membrane</keyword>
<protein>
    <recommendedName>
        <fullName evidence="12">Ionotropic glutamate receptor C-terminal domain-containing protein</fullName>
    </recommendedName>
</protein>
<comment type="subcellular location">
    <subcellularLocation>
        <location evidence="1">Cell membrane</location>
        <topology evidence="1">Multi-pass membrane protein</topology>
    </subcellularLocation>
</comment>
<dbReference type="EMBL" id="BLKM01010978">
    <property type="protein sequence ID" value="GFG31690.1"/>
    <property type="molecule type" value="Genomic_DNA"/>
</dbReference>
<dbReference type="GO" id="GO:0005886">
    <property type="term" value="C:plasma membrane"/>
    <property type="evidence" value="ECO:0007669"/>
    <property type="project" value="UniProtKB-SubCell"/>
</dbReference>
<keyword evidence="5 8" id="KW-0472">Membrane</keyword>
<feature type="transmembrane region" description="Helical" evidence="8">
    <location>
        <begin position="377"/>
        <end position="395"/>
    </location>
</feature>
<evidence type="ECO:0000256" key="2">
    <source>
        <dbReference type="ARBA" id="ARBA00022475"/>
    </source>
</evidence>
<keyword evidence="3 8" id="KW-0812">Transmembrane</keyword>
<keyword evidence="7" id="KW-0325">Glycoprotein</keyword>
<dbReference type="FunCoup" id="A0A6L2PJQ9">
    <property type="interactions" value="52"/>
</dbReference>
<dbReference type="Gene3D" id="3.40.190.10">
    <property type="entry name" value="Periplasmic binding protein-like II"/>
    <property type="match status" value="1"/>
</dbReference>
<comment type="caution">
    <text evidence="10">The sequence shown here is derived from an EMBL/GenBank/DDBJ whole genome shotgun (WGS) entry which is preliminary data.</text>
</comment>
<evidence type="ECO:0000313" key="10">
    <source>
        <dbReference type="EMBL" id="GFG31690.1"/>
    </source>
</evidence>
<evidence type="ECO:0000256" key="5">
    <source>
        <dbReference type="ARBA" id="ARBA00023136"/>
    </source>
</evidence>
<feature type="transmembrane region" description="Helical" evidence="8">
    <location>
        <begin position="619"/>
        <end position="639"/>
    </location>
</feature>
<dbReference type="PANTHER" id="PTHR42643">
    <property type="entry name" value="IONOTROPIC RECEPTOR 20A-RELATED"/>
    <property type="match status" value="1"/>
</dbReference>
<proteinExistence type="predicted"/>
<feature type="transmembrane region" description="Helical" evidence="8">
    <location>
        <begin position="434"/>
        <end position="454"/>
    </location>
</feature>
<keyword evidence="4 8" id="KW-1133">Transmembrane helix</keyword>
<dbReference type="OrthoDB" id="8195814at2759"/>
<accession>A0A6L2PJQ9</accession>
<keyword evidence="6" id="KW-0675">Receptor</keyword>
<dbReference type="Proteomes" id="UP000502823">
    <property type="component" value="Unassembled WGS sequence"/>
</dbReference>
<dbReference type="SUPFAM" id="SSF53850">
    <property type="entry name" value="Periplasmic binding protein-like II"/>
    <property type="match status" value="1"/>
</dbReference>
<evidence type="ECO:0000256" key="8">
    <source>
        <dbReference type="SAM" id="Phobius"/>
    </source>
</evidence>
<evidence type="ECO:0000313" key="11">
    <source>
        <dbReference type="Proteomes" id="UP000502823"/>
    </source>
</evidence>
<keyword evidence="11" id="KW-1185">Reference proteome</keyword>
<reference evidence="11" key="1">
    <citation type="submission" date="2020-01" db="EMBL/GenBank/DDBJ databases">
        <title>Draft genome sequence of the Termite Coptotermes fromosanus.</title>
        <authorList>
            <person name="Itakura S."/>
            <person name="Yosikawa Y."/>
            <person name="Umezawa K."/>
        </authorList>
    </citation>
    <scope>NUCLEOTIDE SEQUENCE [LARGE SCALE GENOMIC DNA]</scope>
</reference>
<dbReference type="AlphaFoldDB" id="A0A6L2PJQ9"/>
<evidence type="ECO:0000256" key="9">
    <source>
        <dbReference type="SAM" id="SignalP"/>
    </source>
</evidence>
<sequence>MKFIFCLAFFLKCPIFVDVTFVNKFGTDYVRDKNAVQDFVLDEVFWSACTSHFHSARILTIVATSWNNEVWNDTVSDVIESVHKNLNIPIILFYLNCFGLVYAASFEFIGKSVDQVREYPAESSHSYLIISYSVESAYSHIYDDTGYPQNKWTQKDNYMILVIFHKSWYRYNSPEMYKLLFHTFWEKYSILNVVTVVKYLNIYDRATDIIVYNPFDANKEGDLIYVTPDHLTQLPKSYLERTWNLAGFVVRVTMFHSFPTAVLKCEESRYKCSYEGRDWEVIKNLATYMNFTPVISHPRHGEGFGYVNGSECAGSVGDLVCKLADISGNERYIKSYDTDKIEFTMPAFYTMQIVVVVPKAHRLPPWRAIFECLTLEFRMYLLAVLLVTTVLWYVLRKLRGKVSCLANAADTIAVFLTMSLSFLTKVSSSSQRLLLSFCLFFSLILMCFFQSTLLDTVSHPRFQPDINTLQKFDESGLPIVTLDPGLLDTFGWSRTMKNLHMKLQYQNLSSQTLLYQMAKYRNVSMLTNKAEALWLLSKYPNRFHIIREYPREYFVSYMIPRGSPYATRIHNLLGKMTEAGLVRKWERDTSYRLELEALREGRANIEDNKNVKVLRLAEFQLSFFMWGIGLTAGAVVFVLERCFGGGKQVYIVK</sequence>
<feature type="signal peptide" evidence="9">
    <location>
        <begin position="1"/>
        <end position="19"/>
    </location>
</feature>
<gene>
    <name evidence="10" type="ORF">Cfor_04838</name>
</gene>